<organism evidence="8 9">
    <name type="scientific">Picrophilus torridus (strain ATCC 700027 / DSM 9790 / JCM 10055 / NBRC 100828 / KAW 2/3)</name>
    <dbReference type="NCBI Taxonomy" id="1122961"/>
    <lineage>
        <taxon>Archaea</taxon>
        <taxon>Methanobacteriati</taxon>
        <taxon>Thermoplasmatota</taxon>
        <taxon>Thermoplasmata</taxon>
        <taxon>Thermoplasmatales</taxon>
        <taxon>Picrophilaceae</taxon>
        <taxon>Picrophilus</taxon>
    </lineage>
</organism>
<sequence length="441" mass="49661">MFENRRIDNIPVSPMLLKITALSSMGVFMDGYILTIYSIAYIYMSGYLNPSSNAVITAFMGSSLFIGMLLGGFSMGHLADTLGRKRLYEYDLSLTAVFLILTALSFNVYEFIIFEILAGIGIGADYPISSSIQAEFSPKNTRGRFLIFNIFAWTIGSIVFLLLSIPIIHYTGAYQWRFMYGTAAIIPLIVILSRRTLPESPFWLSHMNMKDKALEVSNRVSSSIGIELNEIPKTESGRSSFRDLFSNRYLKYTVFVSLAWFSYDIASYGVWEYTPSVFFTGSSSIVASVFATILEEIPVFAGFLICIYFIERAGRRDLELIGFGGAAISLFIFEMIYGYVRIDIVFTFLAFATMHLFHNLGPTNITYDYPVEIFPTRIRSTAMGFATSISRIGAILGTIAFPLILYTLNLRYVLIFLIIFELIGFTITFLVAPETKNMELN</sequence>
<gene>
    <name evidence="8" type="ORF">SAMN02745355_0665</name>
</gene>
<accession>A0A8G2FWL0</accession>
<evidence type="ECO:0000256" key="6">
    <source>
        <dbReference type="SAM" id="Phobius"/>
    </source>
</evidence>
<feature type="transmembrane region" description="Helical" evidence="6">
    <location>
        <begin position="174"/>
        <end position="192"/>
    </location>
</feature>
<dbReference type="EMBL" id="FWYE01000001">
    <property type="protein sequence ID" value="SMD30768.1"/>
    <property type="molecule type" value="Genomic_DNA"/>
</dbReference>
<dbReference type="GO" id="GO:0016020">
    <property type="term" value="C:membrane"/>
    <property type="evidence" value="ECO:0007669"/>
    <property type="project" value="UniProtKB-SubCell"/>
</dbReference>
<keyword evidence="5 6" id="KW-0472">Membrane</keyword>
<dbReference type="PANTHER" id="PTHR23511:SF34">
    <property type="entry name" value="SYNAPTIC VESICLE GLYCOPROTEIN 2"/>
    <property type="match status" value="1"/>
</dbReference>
<evidence type="ECO:0000313" key="8">
    <source>
        <dbReference type="EMBL" id="SMD30768.1"/>
    </source>
</evidence>
<evidence type="ECO:0000259" key="7">
    <source>
        <dbReference type="PROSITE" id="PS50850"/>
    </source>
</evidence>
<dbReference type="InterPro" id="IPR005828">
    <property type="entry name" value="MFS_sugar_transport-like"/>
</dbReference>
<dbReference type="InterPro" id="IPR005829">
    <property type="entry name" value="Sugar_transporter_CS"/>
</dbReference>
<reference evidence="8 9" key="1">
    <citation type="submission" date="2017-04" db="EMBL/GenBank/DDBJ databases">
        <authorList>
            <person name="Varghese N."/>
            <person name="Submissions S."/>
        </authorList>
    </citation>
    <scope>NUCLEOTIDE SEQUENCE [LARGE SCALE GENOMIC DNA]</scope>
    <source>
        <strain evidence="8 9">DSM 9789</strain>
    </source>
</reference>
<dbReference type="RefSeq" id="WP_084272630.1">
    <property type="nucleotide sequence ID" value="NZ_FWYE01000001.1"/>
</dbReference>
<dbReference type="InterPro" id="IPR036259">
    <property type="entry name" value="MFS_trans_sf"/>
</dbReference>
<evidence type="ECO:0000256" key="2">
    <source>
        <dbReference type="ARBA" id="ARBA00022448"/>
    </source>
</evidence>
<keyword evidence="3 6" id="KW-0812">Transmembrane</keyword>
<dbReference type="AlphaFoldDB" id="A0A8G2FWL0"/>
<evidence type="ECO:0000256" key="4">
    <source>
        <dbReference type="ARBA" id="ARBA00022989"/>
    </source>
</evidence>
<dbReference type="PANTHER" id="PTHR23511">
    <property type="entry name" value="SYNAPTIC VESICLE GLYCOPROTEIN 2"/>
    <property type="match status" value="1"/>
</dbReference>
<evidence type="ECO:0000313" key="9">
    <source>
        <dbReference type="Proteomes" id="UP000192315"/>
    </source>
</evidence>
<dbReference type="Proteomes" id="UP000192315">
    <property type="component" value="Unassembled WGS sequence"/>
</dbReference>
<keyword evidence="2" id="KW-0813">Transport</keyword>
<dbReference type="PROSITE" id="PS00217">
    <property type="entry name" value="SUGAR_TRANSPORT_2"/>
    <property type="match status" value="1"/>
</dbReference>
<dbReference type="InterPro" id="IPR020846">
    <property type="entry name" value="MFS_dom"/>
</dbReference>
<dbReference type="SUPFAM" id="SSF103473">
    <property type="entry name" value="MFS general substrate transporter"/>
    <property type="match status" value="1"/>
</dbReference>
<feature type="transmembrane region" description="Helical" evidence="6">
    <location>
        <begin position="412"/>
        <end position="432"/>
    </location>
</feature>
<dbReference type="Gene3D" id="1.20.1250.20">
    <property type="entry name" value="MFS general substrate transporter like domains"/>
    <property type="match status" value="1"/>
</dbReference>
<keyword evidence="9" id="KW-1185">Reference proteome</keyword>
<evidence type="ECO:0000256" key="3">
    <source>
        <dbReference type="ARBA" id="ARBA00022692"/>
    </source>
</evidence>
<evidence type="ECO:0000256" key="5">
    <source>
        <dbReference type="ARBA" id="ARBA00023136"/>
    </source>
</evidence>
<name>A0A8G2FWL0_PICTO</name>
<feature type="transmembrane region" description="Helical" evidence="6">
    <location>
        <begin position="382"/>
        <end position="406"/>
    </location>
</feature>
<comment type="caution">
    <text evidence="8">The sequence shown here is derived from an EMBL/GenBank/DDBJ whole genome shotgun (WGS) entry which is preliminary data.</text>
</comment>
<dbReference type="Pfam" id="PF00083">
    <property type="entry name" value="Sugar_tr"/>
    <property type="match status" value="1"/>
</dbReference>
<protein>
    <submittedName>
        <fullName evidence="8">MFS transporter, putative metabolite transport protein</fullName>
    </submittedName>
</protein>
<feature type="transmembrane region" description="Helical" evidence="6">
    <location>
        <begin position="320"/>
        <end position="338"/>
    </location>
</feature>
<feature type="transmembrane region" description="Helical" evidence="6">
    <location>
        <begin position="283"/>
        <end position="308"/>
    </location>
</feature>
<feature type="transmembrane region" description="Helical" evidence="6">
    <location>
        <begin position="55"/>
        <end position="75"/>
    </location>
</feature>
<feature type="transmembrane region" description="Helical" evidence="6">
    <location>
        <begin position="249"/>
        <end position="271"/>
    </location>
</feature>
<comment type="subcellular location">
    <subcellularLocation>
        <location evidence="1">Membrane</location>
        <topology evidence="1">Multi-pass membrane protein</topology>
    </subcellularLocation>
</comment>
<feature type="transmembrane region" description="Helical" evidence="6">
    <location>
        <begin position="87"/>
        <end position="106"/>
    </location>
</feature>
<feature type="transmembrane region" description="Helical" evidence="6">
    <location>
        <begin position="21"/>
        <end position="43"/>
    </location>
</feature>
<feature type="domain" description="Major facilitator superfamily (MFS) profile" evidence="7">
    <location>
        <begin position="19"/>
        <end position="436"/>
    </location>
</feature>
<proteinExistence type="predicted"/>
<evidence type="ECO:0000256" key="1">
    <source>
        <dbReference type="ARBA" id="ARBA00004141"/>
    </source>
</evidence>
<feature type="transmembrane region" description="Helical" evidence="6">
    <location>
        <begin position="146"/>
        <end position="168"/>
    </location>
</feature>
<dbReference type="GO" id="GO:0022857">
    <property type="term" value="F:transmembrane transporter activity"/>
    <property type="evidence" value="ECO:0007669"/>
    <property type="project" value="InterPro"/>
</dbReference>
<keyword evidence="4 6" id="KW-1133">Transmembrane helix</keyword>
<dbReference type="PROSITE" id="PS50850">
    <property type="entry name" value="MFS"/>
    <property type="match status" value="1"/>
</dbReference>